<dbReference type="Proteomes" id="UP000321662">
    <property type="component" value="Unassembled WGS sequence"/>
</dbReference>
<reference evidence="2 3" key="1">
    <citation type="submission" date="2019-07" db="EMBL/GenBank/DDBJ databases">
        <title>Whole genome shotgun sequence of Alkalibacterium kapii NBRC 103247.</title>
        <authorList>
            <person name="Hosoyama A."/>
            <person name="Uohara A."/>
            <person name="Ohji S."/>
            <person name="Ichikawa N."/>
        </authorList>
    </citation>
    <scope>NUCLEOTIDE SEQUENCE [LARGE SCALE GENOMIC DNA]</scope>
    <source>
        <strain evidence="2 3">NBRC 103247</strain>
    </source>
</reference>
<gene>
    <name evidence="2" type="ORF">AKA01nite_14400</name>
</gene>
<keyword evidence="1" id="KW-0812">Transmembrane</keyword>
<feature type="transmembrane region" description="Helical" evidence="1">
    <location>
        <begin position="213"/>
        <end position="230"/>
    </location>
</feature>
<dbReference type="RefSeq" id="WP_186805133.1">
    <property type="nucleotide sequence ID" value="NZ_BJUY01000020.1"/>
</dbReference>
<evidence type="ECO:0000256" key="1">
    <source>
        <dbReference type="SAM" id="Phobius"/>
    </source>
</evidence>
<dbReference type="AlphaFoldDB" id="A0A511AUE2"/>
<proteinExistence type="predicted"/>
<evidence type="ECO:0000313" key="2">
    <source>
        <dbReference type="EMBL" id="GEK91818.1"/>
    </source>
</evidence>
<feature type="transmembrane region" description="Helical" evidence="1">
    <location>
        <begin position="143"/>
        <end position="164"/>
    </location>
</feature>
<feature type="transmembrane region" description="Helical" evidence="1">
    <location>
        <begin position="97"/>
        <end position="115"/>
    </location>
</feature>
<keyword evidence="1" id="KW-1133">Transmembrane helix</keyword>
<evidence type="ECO:0000313" key="3">
    <source>
        <dbReference type="Proteomes" id="UP000321662"/>
    </source>
</evidence>
<accession>A0A511AUE2</accession>
<keyword evidence="3" id="KW-1185">Reference proteome</keyword>
<sequence length="259" mass="29051">MIDLKHKPNLIIVILTALVAIAGWVVTGEIIAGLYIGGGTFLTWALTREIDPKHDYSALLAAAISLINIFHYESISLLIIAWLLLTLRMVNGLCGKPVTIFDMLLVLGLTTYLSFSNDNSIYLAVFLLAIYFVSRGRRLTKTLVVINAVASILFLIQSFIWDYLRFNSFDSLNSQTVYSLVLFGLSFVLFWFLSKEEAVDDQGNRANKTRVLAGQILYSASIILLIFFDTVKTNNLIIYVSVILAVTLYYIGVKVFKRN</sequence>
<keyword evidence="1" id="KW-0472">Membrane</keyword>
<comment type="caution">
    <text evidence="2">The sequence shown here is derived from an EMBL/GenBank/DDBJ whole genome shotgun (WGS) entry which is preliminary data.</text>
</comment>
<feature type="transmembrane region" description="Helical" evidence="1">
    <location>
        <begin position="56"/>
        <end position="85"/>
    </location>
</feature>
<organism evidence="2 3">
    <name type="scientific">Alkalibacterium kapii</name>
    <dbReference type="NCBI Taxonomy" id="426704"/>
    <lineage>
        <taxon>Bacteria</taxon>
        <taxon>Bacillati</taxon>
        <taxon>Bacillota</taxon>
        <taxon>Bacilli</taxon>
        <taxon>Lactobacillales</taxon>
        <taxon>Carnobacteriaceae</taxon>
        <taxon>Alkalibacterium</taxon>
    </lineage>
</organism>
<dbReference type="EMBL" id="BJUY01000020">
    <property type="protein sequence ID" value="GEK91818.1"/>
    <property type="molecule type" value="Genomic_DNA"/>
</dbReference>
<protein>
    <submittedName>
        <fullName evidence="2">Uncharacterized protein</fullName>
    </submittedName>
</protein>
<feature type="transmembrane region" description="Helical" evidence="1">
    <location>
        <begin position="12"/>
        <end position="36"/>
    </location>
</feature>
<feature type="transmembrane region" description="Helical" evidence="1">
    <location>
        <begin position="176"/>
        <end position="193"/>
    </location>
</feature>
<feature type="transmembrane region" description="Helical" evidence="1">
    <location>
        <begin position="121"/>
        <end position="136"/>
    </location>
</feature>
<feature type="transmembrane region" description="Helical" evidence="1">
    <location>
        <begin position="236"/>
        <end position="256"/>
    </location>
</feature>
<name>A0A511AUE2_9LACT</name>